<organism evidence="5 6">
    <name type="scientific">Bailinhaonella thermotolerans</name>
    <dbReference type="NCBI Taxonomy" id="1070861"/>
    <lineage>
        <taxon>Bacteria</taxon>
        <taxon>Bacillati</taxon>
        <taxon>Actinomycetota</taxon>
        <taxon>Actinomycetes</taxon>
        <taxon>Streptosporangiales</taxon>
        <taxon>Streptosporangiaceae</taxon>
        <taxon>Bailinhaonella</taxon>
    </lineage>
</organism>
<keyword evidence="1" id="KW-0285">Flavoprotein</keyword>
<protein>
    <submittedName>
        <fullName evidence="5">Xanthine dehydrogenase family protein subunit M</fullName>
    </submittedName>
</protein>
<dbReference type="EMBL" id="QZEY01000018">
    <property type="protein sequence ID" value="RJL23685.1"/>
    <property type="molecule type" value="Genomic_DNA"/>
</dbReference>
<name>A0A3A4A595_9ACTN</name>
<keyword evidence="6" id="KW-1185">Reference proteome</keyword>
<dbReference type="GO" id="GO:0071949">
    <property type="term" value="F:FAD binding"/>
    <property type="evidence" value="ECO:0007669"/>
    <property type="project" value="InterPro"/>
</dbReference>
<dbReference type="Gene3D" id="3.30.465.10">
    <property type="match status" value="1"/>
</dbReference>
<evidence type="ECO:0000256" key="1">
    <source>
        <dbReference type="ARBA" id="ARBA00022630"/>
    </source>
</evidence>
<dbReference type="RefSeq" id="WP_119930472.1">
    <property type="nucleotide sequence ID" value="NZ_QZEY01000018.1"/>
</dbReference>
<dbReference type="InterPro" id="IPR002346">
    <property type="entry name" value="Mopterin_DH_FAD-bd"/>
</dbReference>
<dbReference type="PANTHER" id="PTHR42659">
    <property type="entry name" value="XANTHINE DEHYDROGENASE SUBUNIT C-RELATED"/>
    <property type="match status" value="1"/>
</dbReference>
<dbReference type="InterPro" id="IPR036318">
    <property type="entry name" value="FAD-bd_PCMH-like_sf"/>
</dbReference>
<dbReference type="InterPro" id="IPR016166">
    <property type="entry name" value="FAD-bd_PCMH"/>
</dbReference>
<keyword evidence="2" id="KW-0274">FAD</keyword>
<dbReference type="PROSITE" id="PS51387">
    <property type="entry name" value="FAD_PCMH"/>
    <property type="match status" value="1"/>
</dbReference>
<dbReference type="SMART" id="SM01092">
    <property type="entry name" value="CO_deh_flav_C"/>
    <property type="match status" value="1"/>
</dbReference>
<accession>A0A3A4A595</accession>
<evidence type="ECO:0000256" key="2">
    <source>
        <dbReference type="ARBA" id="ARBA00022827"/>
    </source>
</evidence>
<dbReference type="Proteomes" id="UP000265768">
    <property type="component" value="Unassembled WGS sequence"/>
</dbReference>
<dbReference type="InterPro" id="IPR051312">
    <property type="entry name" value="Diverse_Substr_Oxidored"/>
</dbReference>
<evidence type="ECO:0000259" key="4">
    <source>
        <dbReference type="PROSITE" id="PS51387"/>
    </source>
</evidence>
<dbReference type="InterPro" id="IPR036683">
    <property type="entry name" value="CO_DH_flav_C_dom_sf"/>
</dbReference>
<dbReference type="InterPro" id="IPR005107">
    <property type="entry name" value="CO_DH_flav_C"/>
</dbReference>
<sequence>MIPARFDYAQPTSLPQAVSVLSDAGEDAKVLAGGQSLLPLLRMRLAYPSVLVDVGCVSELRGVRDEGDHLFVGAMTTQHDLVRDPLIREHCPLVSLTAATVADPAVRHRGTIGGSLAHADPAGDLPSVAVALDMVFVTRSPREERRIAAADFFLDYLESALETDEILVGLEIPKLGPGWTYHYEKFHRTAQAWAIVGAAVAVRRADGHIAEARIGLTNMAPVPVRASSVEAAVAGAAIDDDVLRRACATADEGTSPASDLHATPEYRRHLARVLTRRALATAARA</sequence>
<dbReference type="AlphaFoldDB" id="A0A3A4A595"/>
<dbReference type="SUPFAM" id="SSF56176">
    <property type="entry name" value="FAD-binding/transporter-associated domain-like"/>
    <property type="match status" value="1"/>
</dbReference>
<dbReference type="OrthoDB" id="9793944at2"/>
<evidence type="ECO:0000313" key="6">
    <source>
        <dbReference type="Proteomes" id="UP000265768"/>
    </source>
</evidence>
<dbReference type="SUPFAM" id="SSF55447">
    <property type="entry name" value="CO dehydrogenase flavoprotein C-terminal domain-like"/>
    <property type="match status" value="1"/>
</dbReference>
<evidence type="ECO:0000313" key="5">
    <source>
        <dbReference type="EMBL" id="RJL23685.1"/>
    </source>
</evidence>
<feature type="domain" description="FAD-binding PCMH-type" evidence="4">
    <location>
        <begin position="1"/>
        <end position="177"/>
    </location>
</feature>
<dbReference type="InterPro" id="IPR016167">
    <property type="entry name" value="FAD-bd_PCMH_sub1"/>
</dbReference>
<gene>
    <name evidence="5" type="ORF">D5H75_32515</name>
</gene>
<reference evidence="5 6" key="1">
    <citation type="submission" date="2018-09" db="EMBL/GenBank/DDBJ databases">
        <title>YIM 75507 draft genome.</title>
        <authorList>
            <person name="Tang S."/>
            <person name="Feng Y."/>
        </authorList>
    </citation>
    <scope>NUCLEOTIDE SEQUENCE [LARGE SCALE GENOMIC DNA]</scope>
    <source>
        <strain evidence="5 6">YIM 75507</strain>
    </source>
</reference>
<dbReference type="FunFam" id="3.30.465.10:FF:000017">
    <property type="entry name" value="Xanthine dehydrogenase, FAD binding subunit"/>
    <property type="match status" value="1"/>
</dbReference>
<dbReference type="Gene3D" id="3.30.390.50">
    <property type="entry name" value="CO dehydrogenase flavoprotein, C-terminal domain"/>
    <property type="match status" value="1"/>
</dbReference>
<dbReference type="InterPro" id="IPR016169">
    <property type="entry name" value="FAD-bd_PCMH_sub2"/>
</dbReference>
<dbReference type="PANTHER" id="PTHR42659:SF2">
    <property type="entry name" value="XANTHINE DEHYDROGENASE SUBUNIT C-RELATED"/>
    <property type="match status" value="1"/>
</dbReference>
<proteinExistence type="predicted"/>
<dbReference type="Gene3D" id="3.30.43.10">
    <property type="entry name" value="Uridine Diphospho-n-acetylenolpyruvylglucosamine Reductase, domain 2"/>
    <property type="match status" value="1"/>
</dbReference>
<dbReference type="GO" id="GO:0016491">
    <property type="term" value="F:oxidoreductase activity"/>
    <property type="evidence" value="ECO:0007669"/>
    <property type="project" value="UniProtKB-KW"/>
</dbReference>
<dbReference type="Pfam" id="PF00941">
    <property type="entry name" value="FAD_binding_5"/>
    <property type="match status" value="1"/>
</dbReference>
<evidence type="ECO:0000256" key="3">
    <source>
        <dbReference type="ARBA" id="ARBA00023002"/>
    </source>
</evidence>
<keyword evidence="3" id="KW-0560">Oxidoreductase</keyword>
<comment type="caution">
    <text evidence="5">The sequence shown here is derived from an EMBL/GenBank/DDBJ whole genome shotgun (WGS) entry which is preliminary data.</text>
</comment>
<dbReference type="Pfam" id="PF03450">
    <property type="entry name" value="CO_deh_flav_C"/>
    <property type="match status" value="1"/>
</dbReference>